<organism evidence="9 10">
    <name type="scientific">Clostridium ganghwense</name>
    <dbReference type="NCBI Taxonomy" id="312089"/>
    <lineage>
        <taxon>Bacteria</taxon>
        <taxon>Bacillati</taxon>
        <taxon>Bacillota</taxon>
        <taxon>Clostridia</taxon>
        <taxon>Eubacteriales</taxon>
        <taxon>Clostridiaceae</taxon>
        <taxon>Clostridium</taxon>
    </lineage>
</organism>
<feature type="transmembrane region" description="Helical" evidence="8">
    <location>
        <begin position="101"/>
        <end position="120"/>
    </location>
</feature>
<keyword evidence="10" id="KW-1185">Reference proteome</keyword>
<keyword evidence="6 8" id="KW-1133">Transmembrane helix</keyword>
<comment type="similarity">
    <text evidence="2 8">Belongs to the lactate permease family.</text>
</comment>
<dbReference type="InterPro" id="IPR003804">
    <property type="entry name" value="Lactate_perm"/>
</dbReference>
<feature type="transmembrane region" description="Helical" evidence="8">
    <location>
        <begin position="442"/>
        <end position="463"/>
    </location>
</feature>
<sequence length="552" mass="58271">MGLALIALIPILVVGILMIRYNWPSTKAMPVGFFTSLILAAIFWKMPLKWIGAATITGAINTIDILLIVYGALLILQIMRKSGGVEGIAQSMAAVSTDRRVQVIVIGFLMEAFFEGAAGFGTPAAVAAPLLVGLGFPPLVAAMVALIGNSAPVTYGAVGTPIIGGFASLKSMVEAGGFQGDFGTFLINTGGFAGILHLLVGSFIPLAMVCTMTLIVDKSIKKGLEVWPLALFGGLVFTIPEVLISNFVGPEIPSLLGALIGIPIFVIAIRKGVFIPKTKWDFKPHNEWEDDWEGEVAASVANVENKNVMSAGKAWAPYVLIGILLLLGRLKWIGLTPILKQWNITWHNILGTSLSRGITPLYNPGVIPFMLVALIIPFMHGLDKKEAAKAWKDTLKQIKPASIALFFALGMTYIMMNSGAAANSDSMLIVMAKTAANLAGRGWYIVAPIVGILGAFISGSATVSDIMFGALQFSAANQVGIPVTPILALQSVGAAAGNMICVHNVVAVLTTVGLVGKEGKIIKNNIKISLGYGILAGIFALIIVSVFMKNIF</sequence>
<gene>
    <name evidence="9" type="ORF">OXH55_09675</name>
</gene>
<reference evidence="9" key="1">
    <citation type="submission" date="2022-12" db="EMBL/GenBank/DDBJ databases">
        <authorList>
            <person name="Wang J."/>
        </authorList>
    </citation>
    <scope>NUCLEOTIDE SEQUENCE</scope>
    <source>
        <strain evidence="9">HY-42-06</strain>
    </source>
</reference>
<feature type="transmembrane region" description="Helical" evidence="8">
    <location>
        <begin position="28"/>
        <end position="44"/>
    </location>
</feature>
<dbReference type="PANTHER" id="PTHR30003">
    <property type="entry name" value="L-LACTATE PERMEASE"/>
    <property type="match status" value="1"/>
</dbReference>
<dbReference type="EMBL" id="JAPQES010000003">
    <property type="protein sequence ID" value="MCY6370899.1"/>
    <property type="molecule type" value="Genomic_DNA"/>
</dbReference>
<dbReference type="Proteomes" id="UP001079657">
    <property type="component" value="Unassembled WGS sequence"/>
</dbReference>
<evidence type="ECO:0000256" key="4">
    <source>
        <dbReference type="ARBA" id="ARBA00022475"/>
    </source>
</evidence>
<name>A0ABT4CPB1_9CLOT</name>
<feature type="transmembrane region" description="Helical" evidence="8">
    <location>
        <begin position="192"/>
        <end position="215"/>
    </location>
</feature>
<accession>A0ABT4CPB1</accession>
<evidence type="ECO:0000256" key="8">
    <source>
        <dbReference type="RuleBase" id="RU365092"/>
    </source>
</evidence>
<feature type="transmembrane region" description="Helical" evidence="8">
    <location>
        <begin position="6"/>
        <end position="23"/>
    </location>
</feature>
<dbReference type="NCBIfam" id="TIGR00795">
    <property type="entry name" value="lctP"/>
    <property type="match status" value="1"/>
</dbReference>
<keyword evidence="4 8" id="KW-1003">Cell membrane</keyword>
<keyword evidence="5 8" id="KW-0812">Transmembrane</keyword>
<feature type="transmembrane region" description="Helical" evidence="8">
    <location>
        <begin position="528"/>
        <end position="548"/>
    </location>
</feature>
<evidence type="ECO:0000256" key="7">
    <source>
        <dbReference type="ARBA" id="ARBA00023136"/>
    </source>
</evidence>
<feature type="transmembrane region" description="Helical" evidence="8">
    <location>
        <begin position="50"/>
        <end position="76"/>
    </location>
</feature>
<protein>
    <recommendedName>
        <fullName evidence="8">L-lactate permease</fullName>
    </recommendedName>
</protein>
<evidence type="ECO:0000256" key="5">
    <source>
        <dbReference type="ARBA" id="ARBA00022692"/>
    </source>
</evidence>
<evidence type="ECO:0000313" key="9">
    <source>
        <dbReference type="EMBL" id="MCY6370899.1"/>
    </source>
</evidence>
<feature type="transmembrane region" description="Helical" evidence="8">
    <location>
        <begin position="361"/>
        <end position="382"/>
    </location>
</feature>
<feature type="transmembrane region" description="Helical" evidence="8">
    <location>
        <begin position="495"/>
        <end position="516"/>
    </location>
</feature>
<feature type="transmembrane region" description="Helical" evidence="8">
    <location>
        <begin position="254"/>
        <end position="273"/>
    </location>
</feature>
<keyword evidence="7 8" id="KW-0472">Membrane</keyword>
<dbReference type="PANTHER" id="PTHR30003:SF0">
    <property type="entry name" value="GLYCOLATE PERMEASE GLCA-RELATED"/>
    <property type="match status" value="1"/>
</dbReference>
<feature type="transmembrane region" description="Helical" evidence="8">
    <location>
        <begin position="227"/>
        <end position="248"/>
    </location>
</feature>
<proteinExistence type="inferred from homology"/>
<keyword evidence="3 8" id="KW-0813">Transport</keyword>
<evidence type="ECO:0000256" key="2">
    <source>
        <dbReference type="ARBA" id="ARBA00010100"/>
    </source>
</evidence>
<dbReference type="Pfam" id="PF02652">
    <property type="entry name" value="Lactate_perm"/>
    <property type="match status" value="1"/>
</dbReference>
<feature type="transmembrane region" description="Helical" evidence="8">
    <location>
        <begin position="126"/>
        <end position="146"/>
    </location>
</feature>
<evidence type="ECO:0000256" key="3">
    <source>
        <dbReference type="ARBA" id="ARBA00022448"/>
    </source>
</evidence>
<comment type="function">
    <text evidence="8">Uptake of L-lactate across the membrane. Can also transport D-lactate and glycolate.</text>
</comment>
<evidence type="ECO:0000256" key="1">
    <source>
        <dbReference type="ARBA" id="ARBA00004651"/>
    </source>
</evidence>
<feature type="transmembrane region" description="Helical" evidence="8">
    <location>
        <begin position="403"/>
        <end position="422"/>
    </location>
</feature>
<evidence type="ECO:0000313" key="10">
    <source>
        <dbReference type="Proteomes" id="UP001079657"/>
    </source>
</evidence>
<comment type="subcellular location">
    <subcellularLocation>
        <location evidence="1 8">Cell membrane</location>
        <topology evidence="1 8">Multi-pass membrane protein</topology>
    </subcellularLocation>
</comment>
<evidence type="ECO:0000256" key="6">
    <source>
        <dbReference type="ARBA" id="ARBA00022989"/>
    </source>
</evidence>
<feature type="transmembrane region" description="Helical" evidence="8">
    <location>
        <begin position="315"/>
        <end position="333"/>
    </location>
</feature>
<comment type="caution">
    <text evidence="9">The sequence shown here is derived from an EMBL/GenBank/DDBJ whole genome shotgun (WGS) entry which is preliminary data.</text>
</comment>